<keyword evidence="6" id="KW-1185">Reference proteome</keyword>
<dbReference type="Pfam" id="PF06119">
    <property type="entry name" value="NIDO"/>
    <property type="match status" value="1"/>
</dbReference>
<evidence type="ECO:0000313" key="5">
    <source>
        <dbReference type="EMBL" id="CAI8021024.1"/>
    </source>
</evidence>
<evidence type="ECO:0000256" key="2">
    <source>
        <dbReference type="PROSITE-ProRule" id="PRU00124"/>
    </source>
</evidence>
<sequence length="322" mass="34239">MSVSVTTGLLVLTAFTCRFQLLRAAEGVGTLEFVTLSSPTTLPRSDDASSDQISTNGDFPFGFGTISTVYVSTNGYISMGTPPIITKAPSLPGSENILSPYGAGINTSIAGTVKYMPFTTSHQDIGPVSSFVQLLTGLSSFRGTRMMAVEWSGVAQRGGSSSTTSTFQAVLITNEISSFAVFIYQCGAMEWGGATIGWAYSGSLYEKHFLSGSESARIGCEISPSYTAILYRLSRSAGCQLHEFSCADGSCIYYYNMCNDRDDCGDNSDETICDIMTPSPDTPQMTTNTEAPETTTSSAVVPVSVQSLLLIATFTTVVLPHF</sequence>
<keyword evidence="3" id="KW-0732">Signal</keyword>
<dbReference type="SMART" id="SM00539">
    <property type="entry name" value="NIDO"/>
    <property type="match status" value="1"/>
</dbReference>
<dbReference type="InterPro" id="IPR003886">
    <property type="entry name" value="NIDO_dom"/>
</dbReference>
<feature type="disulfide bond" evidence="2">
    <location>
        <begin position="258"/>
        <end position="273"/>
    </location>
</feature>
<feature type="chain" id="PRO_5041389307" evidence="3">
    <location>
        <begin position="25"/>
        <end position="322"/>
    </location>
</feature>
<dbReference type="SMART" id="SM00192">
    <property type="entry name" value="LDLa"/>
    <property type="match status" value="1"/>
</dbReference>
<evidence type="ECO:0000259" key="4">
    <source>
        <dbReference type="SMART" id="SM00539"/>
    </source>
</evidence>
<dbReference type="InterPro" id="IPR036055">
    <property type="entry name" value="LDL_receptor-like_sf"/>
</dbReference>
<dbReference type="SUPFAM" id="SSF57424">
    <property type="entry name" value="LDL receptor-like module"/>
    <property type="match status" value="1"/>
</dbReference>
<dbReference type="PANTHER" id="PTHR13802">
    <property type="entry name" value="MUCIN 4-RELATED"/>
    <property type="match status" value="1"/>
</dbReference>
<dbReference type="AlphaFoldDB" id="A0AA35WHU4"/>
<dbReference type="Gene3D" id="4.10.400.10">
    <property type="entry name" value="Low-density Lipoprotein Receptor"/>
    <property type="match status" value="1"/>
</dbReference>
<evidence type="ECO:0000313" key="6">
    <source>
        <dbReference type="Proteomes" id="UP001174909"/>
    </source>
</evidence>
<keyword evidence="1 2" id="KW-1015">Disulfide bond</keyword>
<dbReference type="CDD" id="cd00112">
    <property type="entry name" value="LDLa"/>
    <property type="match status" value="1"/>
</dbReference>
<dbReference type="PANTHER" id="PTHR13802:SF52">
    <property type="entry name" value="MUCIN-4"/>
    <property type="match status" value="1"/>
</dbReference>
<comment type="caution">
    <text evidence="5">The sequence shown here is derived from an EMBL/GenBank/DDBJ whole genome shotgun (WGS) entry which is preliminary data.</text>
</comment>
<feature type="disulfide bond" evidence="2">
    <location>
        <begin position="239"/>
        <end position="251"/>
    </location>
</feature>
<dbReference type="InterPro" id="IPR023415">
    <property type="entry name" value="LDLR_class-A_CS"/>
</dbReference>
<evidence type="ECO:0000256" key="1">
    <source>
        <dbReference type="ARBA" id="ARBA00023157"/>
    </source>
</evidence>
<dbReference type="InterPro" id="IPR002172">
    <property type="entry name" value="LDrepeatLR_classA_rpt"/>
</dbReference>
<feature type="signal peptide" evidence="3">
    <location>
        <begin position="1"/>
        <end position="24"/>
    </location>
</feature>
<dbReference type="Proteomes" id="UP001174909">
    <property type="component" value="Unassembled WGS sequence"/>
</dbReference>
<accession>A0AA35WHU4</accession>
<gene>
    <name evidence="5" type="ORF">GBAR_LOCUS12507</name>
</gene>
<dbReference type="Pfam" id="PF00057">
    <property type="entry name" value="Ldl_recept_a"/>
    <property type="match status" value="1"/>
</dbReference>
<dbReference type="GO" id="GO:0007160">
    <property type="term" value="P:cell-matrix adhesion"/>
    <property type="evidence" value="ECO:0007669"/>
    <property type="project" value="InterPro"/>
</dbReference>
<dbReference type="PROSITE" id="PS50068">
    <property type="entry name" value="LDLRA_2"/>
    <property type="match status" value="1"/>
</dbReference>
<feature type="disulfide bond" evidence="2">
    <location>
        <begin position="246"/>
        <end position="264"/>
    </location>
</feature>
<organism evidence="5 6">
    <name type="scientific">Geodia barretti</name>
    <name type="common">Barrett's horny sponge</name>
    <dbReference type="NCBI Taxonomy" id="519541"/>
    <lineage>
        <taxon>Eukaryota</taxon>
        <taxon>Metazoa</taxon>
        <taxon>Porifera</taxon>
        <taxon>Demospongiae</taxon>
        <taxon>Heteroscleromorpha</taxon>
        <taxon>Tetractinellida</taxon>
        <taxon>Astrophorina</taxon>
        <taxon>Geodiidae</taxon>
        <taxon>Geodia</taxon>
    </lineage>
</organism>
<dbReference type="PROSITE" id="PS01209">
    <property type="entry name" value="LDLRA_1"/>
    <property type="match status" value="1"/>
</dbReference>
<evidence type="ECO:0000256" key="3">
    <source>
        <dbReference type="SAM" id="SignalP"/>
    </source>
</evidence>
<protein>
    <submittedName>
        <fullName evidence="5">Alpha-tectorin</fullName>
    </submittedName>
</protein>
<feature type="domain" description="NIDO" evidence="4">
    <location>
        <begin position="100"/>
        <end position="249"/>
    </location>
</feature>
<dbReference type="EMBL" id="CASHTH010001860">
    <property type="protein sequence ID" value="CAI8021024.1"/>
    <property type="molecule type" value="Genomic_DNA"/>
</dbReference>
<proteinExistence type="predicted"/>
<reference evidence="5" key="1">
    <citation type="submission" date="2023-03" db="EMBL/GenBank/DDBJ databases">
        <authorList>
            <person name="Steffen K."/>
            <person name="Cardenas P."/>
        </authorList>
    </citation>
    <scope>NUCLEOTIDE SEQUENCE</scope>
</reference>
<dbReference type="InterPro" id="IPR051495">
    <property type="entry name" value="Epithelial_Barrier/Signaling"/>
</dbReference>
<name>A0AA35WHU4_GEOBA</name>